<comment type="caution">
    <text evidence="1">The sequence shown here is derived from an EMBL/GenBank/DDBJ whole genome shotgun (WGS) entry which is preliminary data.</text>
</comment>
<dbReference type="AlphaFoldDB" id="A0A8X6JGE5"/>
<evidence type="ECO:0000313" key="2">
    <source>
        <dbReference type="Proteomes" id="UP000886998"/>
    </source>
</evidence>
<dbReference type="Proteomes" id="UP000886998">
    <property type="component" value="Unassembled WGS sequence"/>
</dbReference>
<keyword evidence="2" id="KW-1185">Reference proteome</keyword>
<proteinExistence type="predicted"/>
<name>A0A8X6JGE5_9ARAC</name>
<reference evidence="1" key="1">
    <citation type="submission" date="2020-08" db="EMBL/GenBank/DDBJ databases">
        <title>Multicomponent nature underlies the extraordinary mechanical properties of spider dragline silk.</title>
        <authorList>
            <person name="Kono N."/>
            <person name="Nakamura H."/>
            <person name="Mori M."/>
            <person name="Yoshida Y."/>
            <person name="Ohtoshi R."/>
            <person name="Malay A.D."/>
            <person name="Moran D.A.P."/>
            <person name="Tomita M."/>
            <person name="Numata K."/>
            <person name="Arakawa K."/>
        </authorList>
    </citation>
    <scope>NUCLEOTIDE SEQUENCE</scope>
</reference>
<protein>
    <submittedName>
        <fullName evidence="1">Uncharacterized protein</fullName>
    </submittedName>
</protein>
<gene>
    <name evidence="1" type="ORF">TNIN_185041</name>
</gene>
<evidence type="ECO:0000313" key="1">
    <source>
        <dbReference type="EMBL" id="GFS28223.1"/>
    </source>
</evidence>
<dbReference type="OrthoDB" id="6442555at2759"/>
<organism evidence="1 2">
    <name type="scientific">Trichonephila inaurata madagascariensis</name>
    <dbReference type="NCBI Taxonomy" id="2747483"/>
    <lineage>
        <taxon>Eukaryota</taxon>
        <taxon>Metazoa</taxon>
        <taxon>Ecdysozoa</taxon>
        <taxon>Arthropoda</taxon>
        <taxon>Chelicerata</taxon>
        <taxon>Arachnida</taxon>
        <taxon>Araneae</taxon>
        <taxon>Araneomorphae</taxon>
        <taxon>Entelegynae</taxon>
        <taxon>Araneoidea</taxon>
        <taxon>Nephilidae</taxon>
        <taxon>Trichonephila</taxon>
        <taxon>Trichonephila inaurata</taxon>
    </lineage>
</organism>
<dbReference type="EMBL" id="BMAV01023876">
    <property type="protein sequence ID" value="GFS28223.1"/>
    <property type="molecule type" value="Genomic_DNA"/>
</dbReference>
<sequence length="213" mass="24816">MSSELVIHHLDIGGPKFKAITHMIDDKFYIYESRLQQRWSQGSSSHGRSLLNLQRFSSQANSSRNKHPYFRSLFYSNVIAFHQTYPGVDFFSKYIFSFGSESNCERVQLNELGCIQFNVASSADSRAAETMSHFVEESFSPFYLWSSGGLFEGKRKFNNRSSRSAGSCEVLVGHKKLPRHVRDFETAKVGKKYMKQIWEQRPHKWRFLFDDRV</sequence>
<accession>A0A8X6JGE5</accession>